<dbReference type="EMBL" id="CM029041">
    <property type="protein sequence ID" value="KAG2630668.1"/>
    <property type="molecule type" value="Genomic_DNA"/>
</dbReference>
<evidence type="ECO:0000313" key="2">
    <source>
        <dbReference type="EMBL" id="KAG2630668.1"/>
    </source>
</evidence>
<gene>
    <name evidence="2" type="ORF">PVAP13_3KG542301</name>
</gene>
<feature type="compositionally biased region" description="Polar residues" evidence="1">
    <location>
        <begin position="48"/>
        <end position="61"/>
    </location>
</feature>
<evidence type="ECO:0000313" key="3">
    <source>
        <dbReference type="Proteomes" id="UP000823388"/>
    </source>
</evidence>
<feature type="compositionally biased region" description="Basic residues" evidence="1">
    <location>
        <begin position="71"/>
        <end position="80"/>
    </location>
</feature>
<feature type="non-terminal residue" evidence="2">
    <location>
        <position position="1"/>
    </location>
</feature>
<evidence type="ECO:0000256" key="1">
    <source>
        <dbReference type="SAM" id="MobiDB-lite"/>
    </source>
</evidence>
<reference evidence="2" key="1">
    <citation type="submission" date="2020-05" db="EMBL/GenBank/DDBJ databases">
        <title>WGS assembly of Panicum virgatum.</title>
        <authorList>
            <person name="Lovell J.T."/>
            <person name="Jenkins J."/>
            <person name="Shu S."/>
            <person name="Juenger T.E."/>
            <person name="Schmutz J."/>
        </authorList>
    </citation>
    <scope>NUCLEOTIDE SEQUENCE</scope>
    <source>
        <strain evidence="2">AP13</strain>
    </source>
</reference>
<comment type="caution">
    <text evidence="2">The sequence shown here is derived from an EMBL/GenBank/DDBJ whole genome shotgun (WGS) entry which is preliminary data.</text>
</comment>
<protein>
    <submittedName>
        <fullName evidence="2">Uncharacterized protein</fullName>
    </submittedName>
</protein>
<accession>A0A8T0V7W3</accession>
<dbReference type="AlphaFoldDB" id="A0A8T0V7W3"/>
<keyword evidence="3" id="KW-1185">Reference proteome</keyword>
<sequence length="80" mass="8444">DGAAIPTSDTVPSEVVISYDKNNPPMDVGTIYPTMEEFNKLASLLGEGNSSQSAAASSHENMLTAAAPKKMTPKRRLHVG</sequence>
<proteinExistence type="predicted"/>
<feature type="region of interest" description="Disordered" evidence="1">
    <location>
        <begin position="48"/>
        <end position="80"/>
    </location>
</feature>
<name>A0A8T0V7W3_PANVG</name>
<organism evidence="2 3">
    <name type="scientific">Panicum virgatum</name>
    <name type="common">Blackwell switchgrass</name>
    <dbReference type="NCBI Taxonomy" id="38727"/>
    <lineage>
        <taxon>Eukaryota</taxon>
        <taxon>Viridiplantae</taxon>
        <taxon>Streptophyta</taxon>
        <taxon>Embryophyta</taxon>
        <taxon>Tracheophyta</taxon>
        <taxon>Spermatophyta</taxon>
        <taxon>Magnoliopsida</taxon>
        <taxon>Liliopsida</taxon>
        <taxon>Poales</taxon>
        <taxon>Poaceae</taxon>
        <taxon>PACMAD clade</taxon>
        <taxon>Panicoideae</taxon>
        <taxon>Panicodae</taxon>
        <taxon>Paniceae</taxon>
        <taxon>Panicinae</taxon>
        <taxon>Panicum</taxon>
        <taxon>Panicum sect. Hiantes</taxon>
    </lineage>
</organism>
<dbReference type="Proteomes" id="UP000823388">
    <property type="component" value="Chromosome 3K"/>
</dbReference>